<feature type="compositionally biased region" description="Basic and acidic residues" evidence="1">
    <location>
        <begin position="748"/>
        <end position="776"/>
    </location>
</feature>
<evidence type="ECO:0000313" key="2">
    <source>
        <dbReference type="EMBL" id="KAJ3180060.1"/>
    </source>
</evidence>
<keyword evidence="3" id="KW-1185">Reference proteome</keyword>
<feature type="region of interest" description="Disordered" evidence="1">
    <location>
        <begin position="50"/>
        <end position="93"/>
    </location>
</feature>
<feature type="compositionally biased region" description="Low complexity" evidence="1">
    <location>
        <begin position="714"/>
        <end position="730"/>
    </location>
</feature>
<evidence type="ECO:0000256" key="1">
    <source>
        <dbReference type="SAM" id="MobiDB-lite"/>
    </source>
</evidence>
<feature type="region of interest" description="Disordered" evidence="1">
    <location>
        <begin position="293"/>
        <end position="401"/>
    </location>
</feature>
<feature type="compositionally biased region" description="Low complexity" evidence="1">
    <location>
        <begin position="819"/>
        <end position="833"/>
    </location>
</feature>
<feature type="compositionally biased region" description="Low complexity" evidence="1">
    <location>
        <begin position="671"/>
        <end position="685"/>
    </location>
</feature>
<feature type="compositionally biased region" description="Basic and acidic residues" evidence="1">
    <location>
        <begin position="169"/>
        <end position="179"/>
    </location>
</feature>
<accession>A0AAD5XRE9</accession>
<protein>
    <recommendedName>
        <fullName evidence="4">Ubinuclein middle domain-containing protein</fullName>
    </recommendedName>
</protein>
<reference evidence="2" key="1">
    <citation type="submission" date="2020-05" db="EMBL/GenBank/DDBJ databases">
        <title>Phylogenomic resolution of chytrid fungi.</title>
        <authorList>
            <person name="Stajich J.E."/>
            <person name="Amses K."/>
            <person name="Simmons R."/>
            <person name="Seto K."/>
            <person name="Myers J."/>
            <person name="Bonds A."/>
            <person name="Quandt C.A."/>
            <person name="Barry K."/>
            <person name="Liu P."/>
            <person name="Grigoriev I."/>
            <person name="Longcore J.E."/>
            <person name="James T.Y."/>
        </authorList>
    </citation>
    <scope>NUCLEOTIDE SEQUENCE</scope>
    <source>
        <strain evidence="2">JEL0379</strain>
    </source>
</reference>
<feature type="compositionally biased region" description="Polar residues" evidence="1">
    <location>
        <begin position="301"/>
        <end position="314"/>
    </location>
</feature>
<evidence type="ECO:0000313" key="3">
    <source>
        <dbReference type="Proteomes" id="UP001212152"/>
    </source>
</evidence>
<feature type="compositionally biased region" description="Low complexity" evidence="1">
    <location>
        <begin position="186"/>
        <end position="201"/>
    </location>
</feature>
<feature type="compositionally biased region" description="Low complexity" evidence="1">
    <location>
        <begin position="228"/>
        <end position="243"/>
    </location>
</feature>
<comment type="caution">
    <text evidence="2">The sequence shown here is derived from an EMBL/GenBank/DDBJ whole genome shotgun (WGS) entry which is preliminary data.</text>
</comment>
<feature type="compositionally biased region" description="Low complexity" evidence="1">
    <location>
        <begin position="377"/>
        <end position="390"/>
    </location>
</feature>
<feature type="region of interest" description="Disordered" evidence="1">
    <location>
        <begin position="624"/>
        <end position="843"/>
    </location>
</feature>
<dbReference type="Proteomes" id="UP001212152">
    <property type="component" value="Unassembled WGS sequence"/>
</dbReference>
<feature type="compositionally biased region" description="Acidic residues" evidence="1">
    <location>
        <begin position="74"/>
        <end position="83"/>
    </location>
</feature>
<feature type="compositionally biased region" description="Basic residues" evidence="1">
    <location>
        <begin position="252"/>
        <end position="261"/>
    </location>
</feature>
<sequence length="843" mass="90533">MEPASALAPQATTSSAPRSVRIKVSLDKENPQANVFSYAELLRQKLEEMNPGKAAADAAAAAAAKAAAKGTDGSDSEGSDGPDDTPKKRKKRVTDDYYDIDDEFIDDSDLFFSEVGYVAPQEMESGFFAWRGPVENFFKEYQPKLFEREPPAKPPKSATSKKRAAASDSKGKGADDTGSRKRTSKKAAASSAARTPASPTAAKDKSANGAEALTKSGGTPKKDKLPVADTPAASGSASSTSVDAPPPSAAKPKAKSVKKRPAPPVVDAIEHDTTDDDLPLTHQIRLGNILAATESSKVDESTSTPKAASAQANGGSKDPSAEPAKKKRKPSMDIQSTPAANVKKSSKPKASTDKATSRPSSSSTLKEAKSGPKKQSAKSSSKLLKLEAQQRATPSPAPGPTEAEILAMQKREEMRVVFNERLTELEQYAAIILPTPEEPFRGRVGDMVRDIALLAYAHDILDSRFFDRLINVVPIRREELAKIVNRMLIPRKLDSLRSNMRELYESFKADIAEASANAPNSPTPDGRLAYKFPWTDELRAKFWNILCGEWEMADLDNEYNATPDSGPGFTQSGVRKAIYAKVLAYWPPNMMNADALSRLYSFMKRKLEKYGEQGIDTMAVHGLRPDPFLSTKRKSVGANTNGPDTKSPKPSPKKSAASKLSGKDEEGAGASRSQPQPQTRPSSSSKRPREKAVETNGHAAVSTPTPAAVRRPTSSSSAASAAKQAISISSLTSPPLEPLRLHPPAHSHPNDHHYHQRHQHLDAHDHGTPIHDDHYARSPAESSSTGTPRPFPAALARRGNDDGDTNIAMPLVQRRDSVKSAAPAALSSAASDSGGLYHHQYQT</sequence>
<name>A0AAD5XRE9_9FUNG</name>
<feature type="region of interest" description="Disordered" evidence="1">
    <location>
        <begin position="145"/>
        <end position="280"/>
    </location>
</feature>
<proteinExistence type="predicted"/>
<gene>
    <name evidence="2" type="ORF">HDU87_002284</name>
</gene>
<dbReference type="AlphaFoldDB" id="A0AAD5XRE9"/>
<organism evidence="2 3">
    <name type="scientific">Geranomyces variabilis</name>
    <dbReference type="NCBI Taxonomy" id="109894"/>
    <lineage>
        <taxon>Eukaryota</taxon>
        <taxon>Fungi</taxon>
        <taxon>Fungi incertae sedis</taxon>
        <taxon>Chytridiomycota</taxon>
        <taxon>Chytridiomycota incertae sedis</taxon>
        <taxon>Chytridiomycetes</taxon>
        <taxon>Spizellomycetales</taxon>
        <taxon>Powellomycetaceae</taxon>
        <taxon>Geranomyces</taxon>
    </lineage>
</organism>
<evidence type="ECO:0008006" key="4">
    <source>
        <dbReference type="Google" id="ProtNLM"/>
    </source>
</evidence>
<feature type="compositionally biased region" description="Low complexity" evidence="1">
    <location>
        <begin position="53"/>
        <end position="73"/>
    </location>
</feature>
<dbReference type="EMBL" id="JADGJQ010000018">
    <property type="protein sequence ID" value="KAJ3180060.1"/>
    <property type="molecule type" value="Genomic_DNA"/>
</dbReference>